<feature type="domain" description="PA" evidence="2">
    <location>
        <begin position="339"/>
        <end position="414"/>
    </location>
</feature>
<accession>A0A7Y9G884</accession>
<comment type="caution">
    <text evidence="3">The sequence shown here is derived from an EMBL/GenBank/DDBJ whole genome shotgun (WGS) entry which is preliminary data.</text>
</comment>
<feature type="chain" id="PRO_5031542352" description="PA domain-containing protein" evidence="1">
    <location>
        <begin position="23"/>
        <end position="763"/>
    </location>
</feature>
<protein>
    <recommendedName>
        <fullName evidence="2">PA domain-containing protein</fullName>
    </recommendedName>
</protein>
<organism evidence="3 4">
    <name type="scientific">Actinomadura citrea</name>
    <dbReference type="NCBI Taxonomy" id="46158"/>
    <lineage>
        <taxon>Bacteria</taxon>
        <taxon>Bacillati</taxon>
        <taxon>Actinomycetota</taxon>
        <taxon>Actinomycetes</taxon>
        <taxon>Streptosporangiales</taxon>
        <taxon>Thermomonosporaceae</taxon>
        <taxon>Actinomadura</taxon>
    </lineage>
</organism>
<dbReference type="SUPFAM" id="SSF52025">
    <property type="entry name" value="PA domain"/>
    <property type="match status" value="1"/>
</dbReference>
<evidence type="ECO:0000259" key="2">
    <source>
        <dbReference type="Pfam" id="PF02225"/>
    </source>
</evidence>
<keyword evidence="4" id="KW-1185">Reference proteome</keyword>
<dbReference type="InterPro" id="IPR046450">
    <property type="entry name" value="PA_dom_sf"/>
</dbReference>
<reference evidence="3 4" key="1">
    <citation type="submission" date="2020-07" db="EMBL/GenBank/DDBJ databases">
        <title>Sequencing the genomes of 1000 actinobacteria strains.</title>
        <authorList>
            <person name="Klenk H.-P."/>
        </authorList>
    </citation>
    <scope>NUCLEOTIDE SEQUENCE [LARGE SCALE GENOMIC DNA]</scope>
    <source>
        <strain evidence="3 4">DSM 43461</strain>
    </source>
</reference>
<evidence type="ECO:0000313" key="4">
    <source>
        <dbReference type="Proteomes" id="UP000591272"/>
    </source>
</evidence>
<gene>
    <name evidence="3" type="ORF">BJ999_002083</name>
</gene>
<dbReference type="Pfam" id="PF02225">
    <property type="entry name" value="PA"/>
    <property type="match status" value="1"/>
</dbReference>
<evidence type="ECO:0000256" key="1">
    <source>
        <dbReference type="SAM" id="SignalP"/>
    </source>
</evidence>
<dbReference type="Gene3D" id="3.50.30.30">
    <property type="match status" value="1"/>
</dbReference>
<dbReference type="EMBL" id="JACCBT010000001">
    <property type="protein sequence ID" value="NYE11787.1"/>
    <property type="molecule type" value="Genomic_DNA"/>
</dbReference>
<sequence length="763" mass="82423">MWLRTAAALGLGALAFATPAAADPGPASALRAEAGAYDVTLPTGDTVHVDDTVRVGGGGTTVTPAAGRTAAFSVRHSGGDLYVVPDDRLADDPERYNVTALHERRRRAAPEPKASGELVTVRVKSIARDGRPGLGTAGFLNVKDASIGNAHRPLPGDPEAPCTDERWSGSNCVRLVPGTYSVMGVVKTMPSWAPSTGPGKPLDHSLVGYPEIEITGDTEIVLDARKAREVTVRTPEHATAPGPGAISHLMWTRGPANGPAVDEGVYMGDGATLEQRVFLQPSAPVRTGTFEAYTRWRLEAPAITMRAGSRSLHPEYYPAAYFSDTSDQFPRLDGSAHMRVADGDRPGADLRGRLALVQRQDGVPVAEQVDRAAEAGARMVAVYNDEPGVNDDPGGYGRQLKVPTVRLSREEGLAVLRGRTTVTAKGIVDSPYQYDLLFPEKGQVSKNLNYVARTRDLARIDNAYHGSGSMTVARYSRRPWEDFALAYSRPVTGTPRTRVEYVSADPETQWSAMAITPEQPYNNAFPGPDTPHFVLSEAKWKAYKAGERNAHSWAEAPLTGGISAQSPIVRAGDQIRLRVGMADAARNFSDAYSSSFPNGFVTDFRVYRGDELVAQTAHKASGVLTTTPDDAEYRVEYDFANNAPGTRLSTRTRTSWTFRSAHTTDVTVLPLLQVGYDAALDLRDRTRSKTLRLTVGHQDGSSARLRRLSLQTSFDDGATWTDVPLRNGVARLRGKGTVSLRVTAEDAQGSAIVQETVRAYELR</sequence>
<name>A0A7Y9G884_9ACTN</name>
<dbReference type="RefSeq" id="WP_179833114.1">
    <property type="nucleotide sequence ID" value="NZ_BMRD01000014.1"/>
</dbReference>
<feature type="signal peptide" evidence="1">
    <location>
        <begin position="1"/>
        <end position="22"/>
    </location>
</feature>
<dbReference type="Proteomes" id="UP000591272">
    <property type="component" value="Unassembled WGS sequence"/>
</dbReference>
<dbReference type="InterPro" id="IPR003137">
    <property type="entry name" value="PA_domain"/>
</dbReference>
<proteinExistence type="predicted"/>
<keyword evidence="1" id="KW-0732">Signal</keyword>
<evidence type="ECO:0000313" key="3">
    <source>
        <dbReference type="EMBL" id="NYE11787.1"/>
    </source>
</evidence>
<dbReference type="AlphaFoldDB" id="A0A7Y9G884"/>